<dbReference type="EMBL" id="JAGYWB010000013">
    <property type="protein sequence ID" value="KAI0499736.1"/>
    <property type="molecule type" value="Genomic_DNA"/>
</dbReference>
<evidence type="ECO:0000256" key="1">
    <source>
        <dbReference type="SAM" id="MobiDB-lite"/>
    </source>
</evidence>
<evidence type="ECO:0000313" key="3">
    <source>
        <dbReference type="Proteomes" id="UP000829196"/>
    </source>
</evidence>
<comment type="caution">
    <text evidence="2">The sequence shown here is derived from an EMBL/GenBank/DDBJ whole genome shotgun (WGS) entry which is preliminary data.</text>
</comment>
<dbReference type="Proteomes" id="UP000829196">
    <property type="component" value="Unassembled WGS sequence"/>
</dbReference>
<feature type="compositionally biased region" description="Basic and acidic residues" evidence="1">
    <location>
        <begin position="21"/>
        <end position="30"/>
    </location>
</feature>
<keyword evidence="3" id="KW-1185">Reference proteome</keyword>
<evidence type="ECO:0000313" key="2">
    <source>
        <dbReference type="EMBL" id="KAI0499736.1"/>
    </source>
</evidence>
<protein>
    <submittedName>
        <fullName evidence="2">Uncharacterized protein</fullName>
    </submittedName>
</protein>
<feature type="region of interest" description="Disordered" evidence="1">
    <location>
        <begin position="15"/>
        <end position="36"/>
    </location>
</feature>
<reference evidence="2" key="1">
    <citation type="journal article" date="2022" name="Front. Genet.">
        <title>Chromosome-Scale Assembly of the Dendrobium nobile Genome Provides Insights Into the Molecular Mechanism of the Biosynthesis of the Medicinal Active Ingredient of Dendrobium.</title>
        <authorList>
            <person name="Xu Q."/>
            <person name="Niu S.-C."/>
            <person name="Li K.-L."/>
            <person name="Zheng P.-J."/>
            <person name="Zhang X.-J."/>
            <person name="Jia Y."/>
            <person name="Liu Y."/>
            <person name="Niu Y.-X."/>
            <person name="Yu L.-H."/>
            <person name="Chen D.-F."/>
            <person name="Zhang G.-Q."/>
        </authorList>
    </citation>
    <scope>NUCLEOTIDE SEQUENCE</scope>
    <source>
        <tissue evidence="2">Leaf</tissue>
    </source>
</reference>
<dbReference type="AlphaFoldDB" id="A0A8T3ASY0"/>
<organism evidence="2 3">
    <name type="scientific">Dendrobium nobile</name>
    <name type="common">Orchid</name>
    <dbReference type="NCBI Taxonomy" id="94219"/>
    <lineage>
        <taxon>Eukaryota</taxon>
        <taxon>Viridiplantae</taxon>
        <taxon>Streptophyta</taxon>
        <taxon>Embryophyta</taxon>
        <taxon>Tracheophyta</taxon>
        <taxon>Spermatophyta</taxon>
        <taxon>Magnoliopsida</taxon>
        <taxon>Liliopsida</taxon>
        <taxon>Asparagales</taxon>
        <taxon>Orchidaceae</taxon>
        <taxon>Epidendroideae</taxon>
        <taxon>Malaxideae</taxon>
        <taxon>Dendrobiinae</taxon>
        <taxon>Dendrobium</taxon>
    </lineage>
</organism>
<gene>
    <name evidence="2" type="ORF">KFK09_017944</name>
</gene>
<proteinExistence type="predicted"/>
<sequence>MVTFTTSELPSSLSLLPIQEKNNETSDKKERRGRRRTSLLSIRSKLYLTRVKQAKSNRYEQLKKRKSKPYADGFSQTEILEVGSHDIRREKYFDSRLIADLAKLALNPEKEELYCAEVVVLLEKKSKSSC</sequence>
<name>A0A8T3ASY0_DENNO</name>
<accession>A0A8T3ASY0</accession>